<dbReference type="Pfam" id="PF13302">
    <property type="entry name" value="Acetyltransf_3"/>
    <property type="match status" value="1"/>
</dbReference>
<accession>A0ABQ1KZD0</accession>
<dbReference type="Gene3D" id="3.40.630.30">
    <property type="match status" value="1"/>
</dbReference>
<sequence length="239" mass="26445">MSPTDKVRTLPSGRLLRLDRLRSDGILTPEELAYCKSEAIPVAFDPLQSGWILADGIDDLNPKEVIDPRHPRSSRDHPDIALHLHLRPWEASDAQRLTDLLDDAVLWDTLPEPYPDPFTVDLAETLIEIANDGPHHEVYAVLHDDLPVGQVRLHRDPGGTDSGLSELSYWIGRAYWGQGMAGAAVVAFVNQSFVEDPSLSTLIARVKDGNMASRRVLEKAGFKSDGVAGPGWSVFRRSR</sequence>
<protein>
    <recommendedName>
        <fullName evidence="1">N-acetyltransferase domain-containing protein</fullName>
    </recommendedName>
</protein>
<dbReference type="InterPro" id="IPR000182">
    <property type="entry name" value="GNAT_dom"/>
</dbReference>
<dbReference type="EMBL" id="BMFC01000010">
    <property type="protein sequence ID" value="GGC14281.1"/>
    <property type="molecule type" value="Genomic_DNA"/>
</dbReference>
<dbReference type="InterPro" id="IPR016181">
    <property type="entry name" value="Acyl_CoA_acyltransferase"/>
</dbReference>
<reference evidence="3" key="1">
    <citation type="journal article" date="2019" name="Int. J. Syst. Evol. Microbiol.">
        <title>The Global Catalogue of Microorganisms (GCM) 10K type strain sequencing project: providing services to taxonomists for standard genome sequencing and annotation.</title>
        <authorList>
            <consortium name="The Broad Institute Genomics Platform"/>
            <consortium name="The Broad Institute Genome Sequencing Center for Infectious Disease"/>
            <person name="Wu L."/>
            <person name="Ma J."/>
        </authorList>
    </citation>
    <scope>NUCLEOTIDE SEQUENCE [LARGE SCALE GENOMIC DNA]</scope>
    <source>
        <strain evidence="3">CGMCC 1.12478</strain>
    </source>
</reference>
<dbReference type="RefSeq" id="WP_188483197.1">
    <property type="nucleotide sequence ID" value="NZ_BMFC01000010.1"/>
</dbReference>
<name>A0ABQ1KZD0_9RHOB</name>
<keyword evidence="3" id="KW-1185">Reference proteome</keyword>
<dbReference type="PROSITE" id="PS51186">
    <property type="entry name" value="GNAT"/>
    <property type="match status" value="1"/>
</dbReference>
<comment type="caution">
    <text evidence="2">The sequence shown here is derived from an EMBL/GenBank/DDBJ whole genome shotgun (WGS) entry which is preliminary data.</text>
</comment>
<dbReference type="PANTHER" id="PTHR43328">
    <property type="entry name" value="ACETYLTRANSFERASE-RELATED"/>
    <property type="match status" value="1"/>
</dbReference>
<evidence type="ECO:0000313" key="3">
    <source>
        <dbReference type="Proteomes" id="UP000645462"/>
    </source>
</evidence>
<gene>
    <name evidence="2" type="ORF">GCM10011363_33520</name>
</gene>
<evidence type="ECO:0000259" key="1">
    <source>
        <dbReference type="PROSITE" id="PS51186"/>
    </source>
</evidence>
<organism evidence="2 3">
    <name type="scientific">Marivita lacus</name>
    <dbReference type="NCBI Taxonomy" id="1323742"/>
    <lineage>
        <taxon>Bacteria</taxon>
        <taxon>Pseudomonadati</taxon>
        <taxon>Pseudomonadota</taxon>
        <taxon>Alphaproteobacteria</taxon>
        <taxon>Rhodobacterales</taxon>
        <taxon>Roseobacteraceae</taxon>
        <taxon>Marivita</taxon>
    </lineage>
</organism>
<dbReference type="PANTHER" id="PTHR43328:SF1">
    <property type="entry name" value="N-ACETYLTRANSFERASE DOMAIN-CONTAINING PROTEIN"/>
    <property type="match status" value="1"/>
</dbReference>
<proteinExistence type="predicted"/>
<evidence type="ECO:0000313" key="2">
    <source>
        <dbReference type="EMBL" id="GGC14281.1"/>
    </source>
</evidence>
<dbReference type="Proteomes" id="UP000645462">
    <property type="component" value="Unassembled WGS sequence"/>
</dbReference>
<feature type="domain" description="N-acetyltransferase" evidence="1">
    <location>
        <begin position="84"/>
        <end position="239"/>
    </location>
</feature>
<dbReference type="SUPFAM" id="SSF55729">
    <property type="entry name" value="Acyl-CoA N-acyltransferases (Nat)"/>
    <property type="match status" value="1"/>
</dbReference>